<protein>
    <recommendedName>
        <fullName evidence="3">Phage protein</fullName>
    </recommendedName>
</protein>
<reference evidence="1" key="1">
    <citation type="submission" date="2022-11" db="EMBL/GenBank/DDBJ databases">
        <title>Centuries of genome instability and evolution in soft-shell clam transmissible cancer (bioRxiv).</title>
        <authorList>
            <person name="Hart S.F.M."/>
            <person name="Yonemitsu M.A."/>
            <person name="Giersch R.M."/>
            <person name="Beal B.F."/>
            <person name="Arriagada G."/>
            <person name="Davis B.W."/>
            <person name="Ostrander E.A."/>
            <person name="Goff S.P."/>
            <person name="Metzger M.J."/>
        </authorList>
    </citation>
    <scope>NUCLEOTIDE SEQUENCE</scope>
    <source>
        <strain evidence="1">MELC-2E11</strain>
        <tissue evidence="1">Siphon/mantle</tissue>
    </source>
</reference>
<sequence length="99" mass="11586">MLEKIEKAHQAELNKIKKEEIIDNVQLWALWQTEDEVDSGLSLIKTKTEKISALKAQLHFRKTIFEQKCDDKLVYRMSKTTGNRNILLTVEELTENVKN</sequence>
<evidence type="ECO:0000313" key="2">
    <source>
        <dbReference type="Proteomes" id="UP001164746"/>
    </source>
</evidence>
<name>A0ABY7DNL7_MYAAR</name>
<dbReference type="Proteomes" id="UP001164746">
    <property type="component" value="Chromosome 2"/>
</dbReference>
<gene>
    <name evidence="1" type="ORF">MAR_030353</name>
</gene>
<proteinExistence type="predicted"/>
<dbReference type="EMBL" id="CP111013">
    <property type="protein sequence ID" value="WAQ97663.1"/>
    <property type="molecule type" value="Genomic_DNA"/>
</dbReference>
<keyword evidence="2" id="KW-1185">Reference proteome</keyword>
<accession>A0ABY7DNL7</accession>
<evidence type="ECO:0008006" key="3">
    <source>
        <dbReference type="Google" id="ProtNLM"/>
    </source>
</evidence>
<organism evidence="1 2">
    <name type="scientific">Mya arenaria</name>
    <name type="common">Soft-shell clam</name>
    <dbReference type="NCBI Taxonomy" id="6604"/>
    <lineage>
        <taxon>Eukaryota</taxon>
        <taxon>Metazoa</taxon>
        <taxon>Spiralia</taxon>
        <taxon>Lophotrochozoa</taxon>
        <taxon>Mollusca</taxon>
        <taxon>Bivalvia</taxon>
        <taxon>Autobranchia</taxon>
        <taxon>Heteroconchia</taxon>
        <taxon>Euheterodonta</taxon>
        <taxon>Imparidentia</taxon>
        <taxon>Neoheterodontei</taxon>
        <taxon>Myida</taxon>
        <taxon>Myoidea</taxon>
        <taxon>Myidae</taxon>
        <taxon>Mya</taxon>
    </lineage>
</organism>
<feature type="non-terminal residue" evidence="1">
    <location>
        <position position="1"/>
    </location>
</feature>
<evidence type="ECO:0000313" key="1">
    <source>
        <dbReference type="EMBL" id="WAQ97663.1"/>
    </source>
</evidence>